<dbReference type="OrthoDB" id="9049620at2759"/>
<accession>A0A9K3LR38</accession>
<sequence length="303" mass="33484">MSLDPKTEGSMLATESFWRLEQDSKPSAEIARKLKSIDSEKVSRQLCCGICLDVMVHPQTVAPCGHSYCSKCLACVDTNQCPECRCTMISVVPALQLKGLIEMLVTTMPDMFANGDLDHYHERLKTERCEGFKKLPISDSGSRKRSRSARRRVTAVAGPNDPWEVWGRQFEAVQEQQRRTRTRQLEPSGATPLLSFAPSANNMVTIFGQAPLTTTTSTTTTTTTTRHSVANPPGSMWDSFMSGISGSERSAEVVAERAAEFAASQIGLQPATRNAARQQQQQHQERQQLQLHGHSVEDAICID</sequence>
<name>A0A9K3LR38_9STRA</name>
<feature type="compositionally biased region" description="Low complexity" evidence="5">
    <location>
        <begin position="215"/>
        <end position="225"/>
    </location>
</feature>
<reference evidence="7" key="2">
    <citation type="submission" date="2021-04" db="EMBL/GenBank/DDBJ databases">
        <authorList>
            <person name="Podell S."/>
        </authorList>
    </citation>
    <scope>NUCLEOTIDE SEQUENCE</scope>
    <source>
        <strain evidence="7">Hildebrandi</strain>
    </source>
</reference>
<gene>
    <name evidence="7" type="ORF">IV203_029069</name>
</gene>
<evidence type="ECO:0000313" key="8">
    <source>
        <dbReference type="Proteomes" id="UP000693970"/>
    </source>
</evidence>
<keyword evidence="8" id="KW-1185">Reference proteome</keyword>
<dbReference type="InterPro" id="IPR027370">
    <property type="entry name" value="Znf-RING_euk"/>
</dbReference>
<keyword evidence="2 4" id="KW-0863">Zinc-finger</keyword>
<dbReference type="SMART" id="SM00184">
    <property type="entry name" value="RING"/>
    <property type="match status" value="1"/>
</dbReference>
<dbReference type="InterPro" id="IPR017907">
    <property type="entry name" value="Znf_RING_CS"/>
</dbReference>
<evidence type="ECO:0000256" key="2">
    <source>
        <dbReference type="ARBA" id="ARBA00022771"/>
    </source>
</evidence>
<evidence type="ECO:0000256" key="1">
    <source>
        <dbReference type="ARBA" id="ARBA00022723"/>
    </source>
</evidence>
<protein>
    <submittedName>
        <fullName evidence="7">Zinc finger C3HC4 type domain containing protein</fullName>
    </submittedName>
</protein>
<dbReference type="PROSITE" id="PS00518">
    <property type="entry name" value="ZF_RING_1"/>
    <property type="match status" value="1"/>
</dbReference>
<organism evidence="7 8">
    <name type="scientific">Nitzschia inconspicua</name>
    <dbReference type="NCBI Taxonomy" id="303405"/>
    <lineage>
        <taxon>Eukaryota</taxon>
        <taxon>Sar</taxon>
        <taxon>Stramenopiles</taxon>
        <taxon>Ochrophyta</taxon>
        <taxon>Bacillariophyta</taxon>
        <taxon>Bacillariophyceae</taxon>
        <taxon>Bacillariophycidae</taxon>
        <taxon>Bacillariales</taxon>
        <taxon>Bacillariaceae</taxon>
        <taxon>Nitzschia</taxon>
    </lineage>
</organism>
<keyword evidence="3" id="KW-0862">Zinc</keyword>
<dbReference type="GO" id="GO:0008270">
    <property type="term" value="F:zinc ion binding"/>
    <property type="evidence" value="ECO:0007669"/>
    <property type="project" value="UniProtKB-KW"/>
</dbReference>
<dbReference type="Pfam" id="PF13445">
    <property type="entry name" value="zf-RING_UBOX"/>
    <property type="match status" value="1"/>
</dbReference>
<evidence type="ECO:0000256" key="5">
    <source>
        <dbReference type="SAM" id="MobiDB-lite"/>
    </source>
</evidence>
<keyword evidence="1" id="KW-0479">Metal-binding</keyword>
<evidence type="ECO:0000256" key="3">
    <source>
        <dbReference type="ARBA" id="ARBA00022833"/>
    </source>
</evidence>
<dbReference type="AlphaFoldDB" id="A0A9K3LR38"/>
<dbReference type="EMBL" id="JAGRRH010000007">
    <property type="protein sequence ID" value="KAG7366399.1"/>
    <property type="molecule type" value="Genomic_DNA"/>
</dbReference>
<evidence type="ECO:0000313" key="7">
    <source>
        <dbReference type="EMBL" id="KAG7366399.1"/>
    </source>
</evidence>
<proteinExistence type="predicted"/>
<comment type="caution">
    <text evidence="7">The sequence shown here is derived from an EMBL/GenBank/DDBJ whole genome shotgun (WGS) entry which is preliminary data.</text>
</comment>
<dbReference type="Proteomes" id="UP000693970">
    <property type="component" value="Unassembled WGS sequence"/>
</dbReference>
<feature type="region of interest" description="Disordered" evidence="5">
    <location>
        <begin position="215"/>
        <end position="234"/>
    </location>
</feature>
<reference evidence="7" key="1">
    <citation type="journal article" date="2021" name="Sci. Rep.">
        <title>Diploid genomic architecture of Nitzschia inconspicua, an elite biomass production diatom.</title>
        <authorList>
            <person name="Oliver A."/>
            <person name="Podell S."/>
            <person name="Pinowska A."/>
            <person name="Traller J.C."/>
            <person name="Smith S.R."/>
            <person name="McClure R."/>
            <person name="Beliaev A."/>
            <person name="Bohutskyi P."/>
            <person name="Hill E.A."/>
            <person name="Rabines A."/>
            <person name="Zheng H."/>
            <person name="Allen L.Z."/>
            <person name="Kuo A."/>
            <person name="Grigoriev I.V."/>
            <person name="Allen A.E."/>
            <person name="Hazlebeck D."/>
            <person name="Allen E.E."/>
        </authorList>
    </citation>
    <scope>NUCLEOTIDE SEQUENCE</scope>
    <source>
        <strain evidence="7">Hildebrandi</strain>
    </source>
</reference>
<dbReference type="PROSITE" id="PS50089">
    <property type="entry name" value="ZF_RING_2"/>
    <property type="match status" value="1"/>
</dbReference>
<evidence type="ECO:0000256" key="4">
    <source>
        <dbReference type="PROSITE-ProRule" id="PRU00175"/>
    </source>
</evidence>
<dbReference type="InterPro" id="IPR001841">
    <property type="entry name" value="Znf_RING"/>
</dbReference>
<evidence type="ECO:0000259" key="6">
    <source>
        <dbReference type="PROSITE" id="PS50089"/>
    </source>
</evidence>
<feature type="domain" description="RING-type" evidence="6">
    <location>
        <begin position="48"/>
        <end position="85"/>
    </location>
</feature>